<dbReference type="PANTHER" id="PTHR34582">
    <property type="entry name" value="UPF0702 TRANSMEMBRANE PROTEIN YCAP"/>
    <property type="match status" value="1"/>
</dbReference>
<dbReference type="Pfam" id="PF04239">
    <property type="entry name" value="DUF421"/>
    <property type="match status" value="1"/>
</dbReference>
<reference evidence="9 10" key="1">
    <citation type="submission" date="2018-11" db="EMBL/GenBank/DDBJ databases">
        <title>Rufibacter latericius sp. nov., isolated from water in Baiyang Lake.</title>
        <authorList>
            <person name="Yang Y."/>
        </authorList>
    </citation>
    <scope>NUCLEOTIDE SEQUENCE [LARGE SCALE GENOMIC DNA]</scope>
    <source>
        <strain evidence="9 10">MCC P1</strain>
    </source>
</reference>
<organism evidence="9 10">
    <name type="scientific">Rufibacter immobilis</name>
    <dbReference type="NCBI Taxonomy" id="1348778"/>
    <lineage>
        <taxon>Bacteria</taxon>
        <taxon>Pseudomonadati</taxon>
        <taxon>Bacteroidota</taxon>
        <taxon>Cytophagia</taxon>
        <taxon>Cytophagales</taxon>
        <taxon>Hymenobacteraceae</taxon>
        <taxon>Rufibacter</taxon>
    </lineage>
</organism>
<proteinExistence type="inferred from homology"/>
<feature type="transmembrane region" description="Helical" evidence="7">
    <location>
        <begin position="54"/>
        <end position="72"/>
    </location>
</feature>
<comment type="subcellular location">
    <subcellularLocation>
        <location evidence="1">Cell membrane</location>
        <topology evidence="1">Multi-pass membrane protein</topology>
    </subcellularLocation>
</comment>
<evidence type="ECO:0000256" key="7">
    <source>
        <dbReference type="SAM" id="Phobius"/>
    </source>
</evidence>
<keyword evidence="5 7" id="KW-1133">Transmembrane helix</keyword>
<evidence type="ECO:0000256" key="4">
    <source>
        <dbReference type="ARBA" id="ARBA00022692"/>
    </source>
</evidence>
<dbReference type="OrthoDB" id="6538282at2"/>
<evidence type="ECO:0000256" key="1">
    <source>
        <dbReference type="ARBA" id="ARBA00004651"/>
    </source>
</evidence>
<evidence type="ECO:0000256" key="3">
    <source>
        <dbReference type="ARBA" id="ARBA00022475"/>
    </source>
</evidence>
<gene>
    <name evidence="9" type="ORF">EFA69_19595</name>
</gene>
<evidence type="ECO:0000259" key="8">
    <source>
        <dbReference type="Pfam" id="PF04239"/>
    </source>
</evidence>
<feature type="transmembrane region" description="Helical" evidence="7">
    <location>
        <begin position="78"/>
        <end position="96"/>
    </location>
</feature>
<dbReference type="AlphaFoldDB" id="A0A3M9MU61"/>
<keyword evidence="4 7" id="KW-0812">Transmembrane</keyword>
<dbReference type="InterPro" id="IPR007353">
    <property type="entry name" value="DUF421"/>
</dbReference>
<evidence type="ECO:0000256" key="6">
    <source>
        <dbReference type="ARBA" id="ARBA00023136"/>
    </source>
</evidence>
<feature type="domain" description="YetF C-terminal" evidence="8">
    <location>
        <begin position="102"/>
        <end position="174"/>
    </location>
</feature>
<keyword evidence="6 7" id="KW-0472">Membrane</keyword>
<comment type="caution">
    <text evidence="9">The sequence shown here is derived from an EMBL/GenBank/DDBJ whole genome shotgun (WGS) entry which is preliminary data.</text>
</comment>
<evidence type="ECO:0000256" key="2">
    <source>
        <dbReference type="ARBA" id="ARBA00006448"/>
    </source>
</evidence>
<dbReference type="PANTHER" id="PTHR34582:SF6">
    <property type="entry name" value="UPF0702 TRANSMEMBRANE PROTEIN YCAP"/>
    <property type="match status" value="1"/>
</dbReference>
<evidence type="ECO:0000313" key="10">
    <source>
        <dbReference type="Proteomes" id="UP000271010"/>
    </source>
</evidence>
<name>A0A3M9MU61_9BACT</name>
<dbReference type="Proteomes" id="UP000271010">
    <property type="component" value="Unassembled WGS sequence"/>
</dbReference>
<dbReference type="RefSeq" id="WP_123134736.1">
    <property type="nucleotide sequence ID" value="NZ_RJJE01000017.1"/>
</dbReference>
<feature type="transmembrane region" description="Helical" evidence="7">
    <location>
        <begin position="23"/>
        <end position="42"/>
    </location>
</feature>
<evidence type="ECO:0000256" key="5">
    <source>
        <dbReference type="ARBA" id="ARBA00022989"/>
    </source>
</evidence>
<comment type="similarity">
    <text evidence="2">Belongs to the UPF0702 family.</text>
</comment>
<accession>A0A3M9MU61</accession>
<dbReference type="Gene3D" id="3.30.240.20">
    <property type="entry name" value="bsu07140 like domains"/>
    <property type="match status" value="1"/>
</dbReference>
<keyword evidence="3" id="KW-1003">Cell membrane</keyword>
<dbReference type="EMBL" id="RJJE01000017">
    <property type="protein sequence ID" value="RNI28268.1"/>
    <property type="molecule type" value="Genomic_DNA"/>
</dbReference>
<dbReference type="InterPro" id="IPR023090">
    <property type="entry name" value="UPF0702_alpha/beta_dom_sf"/>
</dbReference>
<evidence type="ECO:0000313" key="9">
    <source>
        <dbReference type="EMBL" id="RNI28268.1"/>
    </source>
</evidence>
<protein>
    <submittedName>
        <fullName evidence="9">DUF421 domain-containing protein</fullName>
    </submittedName>
</protein>
<sequence>MKKEEIYFPDWQRLLIGNTPWEFMAEVLIRTLVIYLALLLVLRLMGKRMNGQLTISELAVMVTLGGIASAPMQLPDRGILVGVLVLFCALIFQRGLNLWAFRNRKVELLTQGDISMVVKEGVLRIEEMENARLSKDQVFAALRTHNIKHLGEVKRLYMEAYGLFSIVKAKHPKPGLPIYPAKDKSLMQSLSRDKEHQACTRCGYIAQATQQQGKPCPNCSCYEWIPATN</sequence>
<keyword evidence="10" id="KW-1185">Reference proteome</keyword>
<dbReference type="GO" id="GO:0005886">
    <property type="term" value="C:plasma membrane"/>
    <property type="evidence" value="ECO:0007669"/>
    <property type="project" value="UniProtKB-SubCell"/>
</dbReference>